<sequence>HKYRNPYEVFNKMGLLREVYLPAEATEVALYDDLMAFRKEIFGLRKTRGINKQSSQKIFDAIENPKEVIDLNPAEKKAYDYGKRFFDDWANKLELSPEKRRSNYVTHIFEKTMKDSLDKDNTIDPDIMRAFEFGAIPKTMFNPFLQVRMGREYGLKRDFWQAMQAYETQALKTFHYEPLLKKMNIYARFLPDLSHKYMSNYTKRMTNRPLDIDKGINNDIKEAMIAIEKSALVQKVPGAEKIVPYLTTEAQGNMAGRIAYYYTGILYNTALGMRPISAIRNLGQGTLTIAEVGLPSYLKGIEMLTTKAGRDALHKGVVYRSRKFTFLPGQTDYIPEAMRNISQKTFMYMFKTADKFNVSSAFCAGYQEARSLGLPEKVCMERGDDVARKTQYMYTKMASPEFNQAATGKILGVFTS</sequence>
<feature type="non-terminal residue" evidence="1">
    <location>
        <position position="416"/>
    </location>
</feature>
<accession>X0S0W7</accession>
<name>X0S0W7_9ZZZZ</name>
<protein>
    <recommendedName>
        <fullName evidence="2">Large polyvalent protein associated domain-containing protein</fullName>
    </recommendedName>
</protein>
<dbReference type="AlphaFoldDB" id="X0S0W7"/>
<feature type="non-terminal residue" evidence="1">
    <location>
        <position position="1"/>
    </location>
</feature>
<dbReference type="EMBL" id="BARS01006451">
    <property type="protein sequence ID" value="GAF68911.1"/>
    <property type="molecule type" value="Genomic_DNA"/>
</dbReference>
<evidence type="ECO:0008006" key="2">
    <source>
        <dbReference type="Google" id="ProtNLM"/>
    </source>
</evidence>
<evidence type="ECO:0000313" key="1">
    <source>
        <dbReference type="EMBL" id="GAF68911.1"/>
    </source>
</evidence>
<proteinExistence type="predicted"/>
<comment type="caution">
    <text evidence="1">The sequence shown here is derived from an EMBL/GenBank/DDBJ whole genome shotgun (WGS) entry which is preliminary data.</text>
</comment>
<gene>
    <name evidence="1" type="ORF">S01H1_12556</name>
</gene>
<organism evidence="1">
    <name type="scientific">marine sediment metagenome</name>
    <dbReference type="NCBI Taxonomy" id="412755"/>
    <lineage>
        <taxon>unclassified sequences</taxon>
        <taxon>metagenomes</taxon>
        <taxon>ecological metagenomes</taxon>
    </lineage>
</organism>
<reference evidence="1" key="1">
    <citation type="journal article" date="2014" name="Front. Microbiol.">
        <title>High frequency of phylogenetically diverse reductive dehalogenase-homologous genes in deep subseafloor sedimentary metagenomes.</title>
        <authorList>
            <person name="Kawai M."/>
            <person name="Futagami T."/>
            <person name="Toyoda A."/>
            <person name="Takaki Y."/>
            <person name="Nishi S."/>
            <person name="Hori S."/>
            <person name="Arai W."/>
            <person name="Tsubouchi T."/>
            <person name="Morono Y."/>
            <person name="Uchiyama I."/>
            <person name="Ito T."/>
            <person name="Fujiyama A."/>
            <person name="Inagaki F."/>
            <person name="Takami H."/>
        </authorList>
    </citation>
    <scope>NUCLEOTIDE SEQUENCE</scope>
    <source>
        <strain evidence="1">Expedition CK06-06</strain>
    </source>
</reference>